<organism evidence="4 5">
    <name type="scientific">Fusarium beomiforme</name>
    <dbReference type="NCBI Taxonomy" id="44412"/>
    <lineage>
        <taxon>Eukaryota</taxon>
        <taxon>Fungi</taxon>
        <taxon>Dikarya</taxon>
        <taxon>Ascomycota</taxon>
        <taxon>Pezizomycotina</taxon>
        <taxon>Sordariomycetes</taxon>
        <taxon>Hypocreomycetidae</taxon>
        <taxon>Hypocreales</taxon>
        <taxon>Nectriaceae</taxon>
        <taxon>Fusarium</taxon>
        <taxon>Fusarium burgessii species complex</taxon>
    </lineage>
</organism>
<keyword evidence="5" id="KW-1185">Reference proteome</keyword>
<evidence type="ECO:0000259" key="3">
    <source>
        <dbReference type="PROSITE" id="PS50013"/>
    </source>
</evidence>
<dbReference type="PROSITE" id="PS50013">
    <property type="entry name" value="CHROMO_2"/>
    <property type="match status" value="1"/>
</dbReference>
<evidence type="ECO:0000313" key="4">
    <source>
        <dbReference type="EMBL" id="KAF4335424.1"/>
    </source>
</evidence>
<comment type="subunit">
    <text evidence="1">Component of the NuA4 histone acetyltransferase complex.</text>
</comment>
<dbReference type="InterPro" id="IPR000953">
    <property type="entry name" value="Chromo/chromo_shadow_dom"/>
</dbReference>
<feature type="domain" description="Chromo" evidence="3">
    <location>
        <begin position="92"/>
        <end position="153"/>
    </location>
</feature>
<reference evidence="4" key="2">
    <citation type="submission" date="2020-02" db="EMBL/GenBank/DDBJ databases">
        <title>Identification and distribution of gene clusters putatively required for synthesis of sphingolipid metabolism inhibitors in phylogenetically diverse species of the filamentous fungus Fusarium.</title>
        <authorList>
            <person name="Kim H.-S."/>
            <person name="Busman M."/>
            <person name="Brown D.W."/>
            <person name="Divon H."/>
            <person name="Uhlig S."/>
            <person name="Proctor R.H."/>
        </authorList>
    </citation>
    <scope>NUCLEOTIDE SEQUENCE</scope>
    <source>
        <strain evidence="4">NRRL 25174</strain>
    </source>
</reference>
<dbReference type="CDD" id="cd00024">
    <property type="entry name" value="CD_CSD"/>
    <property type="match status" value="1"/>
</dbReference>
<evidence type="ECO:0000313" key="5">
    <source>
        <dbReference type="Proteomes" id="UP000730481"/>
    </source>
</evidence>
<proteinExistence type="predicted"/>
<dbReference type="GO" id="GO:0006338">
    <property type="term" value="P:chromatin remodeling"/>
    <property type="evidence" value="ECO:0007669"/>
    <property type="project" value="UniProtKB-ARBA"/>
</dbReference>
<name>A0A9P5AAY4_9HYPO</name>
<evidence type="ECO:0000256" key="1">
    <source>
        <dbReference type="ARBA" id="ARBA00011353"/>
    </source>
</evidence>
<accession>A0A9P5AAY4</accession>
<gene>
    <name evidence="4" type="ORF">FBEOM_10712</name>
</gene>
<dbReference type="AlphaFoldDB" id="A0A9P5AAY4"/>
<protein>
    <recommendedName>
        <fullName evidence="3">Chromo domain-containing protein</fullName>
    </recommendedName>
</protein>
<sequence>MSSTRQTGNSGSARKNTNTGGNFPETIGTQFQLTNGDFEAQNIQVTEFAASWSDGVQSVEHEFALQKHQADLVYNYWKSNGGRDAATRFDKYHVFAILDHKSVAQKRKTRAQKYMYKTHWMGHEEEESTWEPGVKVIIMAAQIKKRYDDENGL</sequence>
<reference evidence="4" key="1">
    <citation type="journal article" date="2017" name="Mycologia">
        <title>Fusarium algeriense, sp. nov., a novel toxigenic crown rot pathogen of durum wheat from Algeria is nested in the Fusarium burgessii species complex.</title>
        <authorList>
            <person name="Laraba I."/>
            <person name="Keddad A."/>
            <person name="Boureghda H."/>
            <person name="Abdallah N."/>
            <person name="Vaughan M.M."/>
            <person name="Proctor R.H."/>
            <person name="Busman M."/>
            <person name="O'Donnell K."/>
        </authorList>
    </citation>
    <scope>NUCLEOTIDE SEQUENCE</scope>
    <source>
        <strain evidence="4">NRRL 25174</strain>
    </source>
</reference>
<comment type="caution">
    <text evidence="4">The sequence shown here is derived from an EMBL/GenBank/DDBJ whole genome shotgun (WGS) entry which is preliminary data.</text>
</comment>
<dbReference type="OrthoDB" id="433924at2759"/>
<evidence type="ECO:0000256" key="2">
    <source>
        <dbReference type="SAM" id="MobiDB-lite"/>
    </source>
</evidence>
<dbReference type="Proteomes" id="UP000730481">
    <property type="component" value="Unassembled WGS sequence"/>
</dbReference>
<dbReference type="EMBL" id="PVQB02000560">
    <property type="protein sequence ID" value="KAF4335424.1"/>
    <property type="molecule type" value="Genomic_DNA"/>
</dbReference>
<feature type="region of interest" description="Disordered" evidence="2">
    <location>
        <begin position="1"/>
        <end position="24"/>
    </location>
</feature>
<dbReference type="InterPro" id="IPR016197">
    <property type="entry name" value="Chromo-like_dom_sf"/>
</dbReference>
<dbReference type="SUPFAM" id="SSF54160">
    <property type="entry name" value="Chromo domain-like"/>
    <property type="match status" value="1"/>
</dbReference>
<dbReference type="Gene3D" id="2.40.50.40">
    <property type="match status" value="1"/>
</dbReference>